<evidence type="ECO:0000256" key="5">
    <source>
        <dbReference type="ARBA" id="ARBA00049288"/>
    </source>
</evidence>
<name>A0A6P1E1A6_9GAMM</name>
<dbReference type="GO" id="GO:0036440">
    <property type="term" value="F:citrate synthase activity"/>
    <property type="evidence" value="ECO:0007669"/>
    <property type="project" value="UniProtKB-EC"/>
</dbReference>
<comment type="pathway">
    <text evidence="1 9">Carbohydrate metabolism; tricarboxylic acid cycle; isocitrate from oxaloacetate: step 1/2.</text>
</comment>
<dbReference type="SUPFAM" id="SSF48256">
    <property type="entry name" value="Citrate synthase"/>
    <property type="match status" value="1"/>
</dbReference>
<dbReference type="EMBL" id="JAAIJR010000271">
    <property type="protein sequence ID" value="NEX23679.1"/>
    <property type="molecule type" value="Genomic_DNA"/>
</dbReference>
<evidence type="ECO:0000256" key="9">
    <source>
        <dbReference type="RuleBase" id="RU003370"/>
    </source>
</evidence>
<gene>
    <name evidence="11" type="ORF">G3480_25975</name>
</gene>
<evidence type="ECO:0000256" key="8">
    <source>
        <dbReference type="PIRSR" id="PIRSR001369-1"/>
    </source>
</evidence>
<dbReference type="InterPro" id="IPR024176">
    <property type="entry name" value="Citrate_synthase_bac-typ"/>
</dbReference>
<accession>A0A6P1E1A6</accession>
<keyword evidence="11" id="KW-0012">Acyltransferase</keyword>
<keyword evidence="3 9" id="KW-0816">Tricarboxylic acid cycle</keyword>
<dbReference type="Gene3D" id="1.10.580.10">
    <property type="entry name" value="Citrate Synthase, domain 1"/>
    <property type="match status" value="1"/>
</dbReference>
<evidence type="ECO:0000256" key="4">
    <source>
        <dbReference type="ARBA" id="ARBA00022679"/>
    </source>
</evidence>
<evidence type="ECO:0000313" key="12">
    <source>
        <dbReference type="Proteomes" id="UP000471640"/>
    </source>
</evidence>
<reference evidence="11 12" key="2">
    <citation type="submission" date="2020-02" db="EMBL/GenBank/DDBJ databases">
        <title>Genome sequences of Thiorhodococcus mannitoliphagus and Thiorhodococcus minor, purple sulfur photosynthetic bacteria in the gammaproteobacterial family, Chromatiaceae.</title>
        <authorList>
            <person name="Aviles F.A."/>
            <person name="Meyer T.E."/>
            <person name="Kyndt J.A."/>
        </authorList>
    </citation>
    <scope>NUCLEOTIDE SEQUENCE [LARGE SCALE GENOMIC DNA]</scope>
    <source>
        <strain evidence="11 12">DSM 18266</strain>
    </source>
</reference>
<reference evidence="12" key="1">
    <citation type="journal article" date="2020" name="Microbiol. Resour. Announc.">
        <title>Draft Genome Sequences of Thiorhodococcus mannitoliphagus and Thiorhodococcus minor, Purple Sulfur Photosynthetic Bacteria in the Gammaproteobacterial Family Chromatiaceae.</title>
        <authorList>
            <person name="Aviles F.A."/>
            <person name="Meyer T.E."/>
            <person name="Kyndt J.A."/>
        </authorList>
    </citation>
    <scope>NUCLEOTIDE SEQUENCE [LARGE SCALE GENOMIC DNA]</scope>
    <source>
        <strain evidence="12">DSM 18266</strain>
    </source>
</reference>
<dbReference type="PANTHER" id="PTHR42871:SF1">
    <property type="entry name" value="CITRATE SYNTHASE"/>
    <property type="match status" value="1"/>
</dbReference>
<dbReference type="Gene3D" id="1.10.230.10">
    <property type="entry name" value="Cytochrome P450-Terp, domain 2"/>
    <property type="match status" value="1"/>
</dbReference>
<dbReference type="InterPro" id="IPR019810">
    <property type="entry name" value="Citrate_synthase_AS"/>
</dbReference>
<dbReference type="NCBIfam" id="NF004126">
    <property type="entry name" value="PRK05614.1"/>
    <property type="match status" value="1"/>
</dbReference>
<dbReference type="UniPathway" id="UPA00223">
    <property type="reaction ID" value="UER00717"/>
</dbReference>
<dbReference type="Proteomes" id="UP000471640">
    <property type="component" value="Unassembled WGS sequence"/>
</dbReference>
<proteinExistence type="inferred from homology"/>
<comment type="similarity">
    <text evidence="2 7 10">Belongs to the citrate synthase family.</text>
</comment>
<dbReference type="InterPro" id="IPR016142">
    <property type="entry name" value="Citrate_synth-like_lrg_a-sub"/>
</dbReference>
<evidence type="ECO:0000256" key="6">
    <source>
        <dbReference type="NCBIfam" id="TIGR01798"/>
    </source>
</evidence>
<evidence type="ECO:0000256" key="10">
    <source>
        <dbReference type="RuleBase" id="RU003406"/>
    </source>
</evidence>
<dbReference type="Gene3D" id="2.20.28.60">
    <property type="match status" value="1"/>
</dbReference>
<protein>
    <recommendedName>
        <fullName evidence="6 7">Citrate synthase</fullName>
    </recommendedName>
</protein>
<dbReference type="PANTHER" id="PTHR42871">
    <property type="entry name" value="CITRATE SYNTHASE"/>
    <property type="match status" value="1"/>
</dbReference>
<dbReference type="GO" id="GO:0005737">
    <property type="term" value="C:cytoplasm"/>
    <property type="evidence" value="ECO:0007669"/>
    <property type="project" value="InterPro"/>
</dbReference>
<dbReference type="PROSITE" id="PS00480">
    <property type="entry name" value="CITRATE_SYNTHASE"/>
    <property type="match status" value="1"/>
</dbReference>
<dbReference type="AlphaFoldDB" id="A0A6P1E1A6"/>
<keyword evidence="4 7" id="KW-0808">Transferase</keyword>
<dbReference type="InterPro" id="IPR036969">
    <property type="entry name" value="Citrate_synthase_sf"/>
</dbReference>
<evidence type="ECO:0000256" key="3">
    <source>
        <dbReference type="ARBA" id="ARBA00022532"/>
    </source>
</evidence>
<organism evidence="11 12">
    <name type="scientific">Thiorhodococcus mannitoliphagus</name>
    <dbReference type="NCBI Taxonomy" id="329406"/>
    <lineage>
        <taxon>Bacteria</taxon>
        <taxon>Pseudomonadati</taxon>
        <taxon>Pseudomonadota</taxon>
        <taxon>Gammaproteobacteria</taxon>
        <taxon>Chromatiales</taxon>
        <taxon>Chromatiaceae</taxon>
        <taxon>Thiorhodococcus</taxon>
    </lineage>
</organism>
<dbReference type="FunFam" id="1.10.230.10:FF:000002">
    <property type="entry name" value="Citrate synthase"/>
    <property type="match status" value="1"/>
</dbReference>
<evidence type="ECO:0000256" key="7">
    <source>
        <dbReference type="PIRNR" id="PIRNR001369"/>
    </source>
</evidence>
<dbReference type="RefSeq" id="WP_164657100.1">
    <property type="nucleotide sequence ID" value="NZ_JAAIJR010000271.1"/>
</dbReference>
<dbReference type="InterPro" id="IPR016143">
    <property type="entry name" value="Citrate_synth-like_sm_a-sub"/>
</dbReference>
<feature type="active site" evidence="8">
    <location>
        <position position="306"/>
    </location>
</feature>
<dbReference type="InterPro" id="IPR010953">
    <property type="entry name" value="Citrate_synthase_typ-I"/>
</dbReference>
<comment type="catalytic activity">
    <reaction evidence="5 9">
        <text>oxaloacetate + acetyl-CoA + H2O = citrate + CoA + H(+)</text>
        <dbReference type="Rhea" id="RHEA:16845"/>
        <dbReference type="ChEBI" id="CHEBI:15377"/>
        <dbReference type="ChEBI" id="CHEBI:15378"/>
        <dbReference type="ChEBI" id="CHEBI:16452"/>
        <dbReference type="ChEBI" id="CHEBI:16947"/>
        <dbReference type="ChEBI" id="CHEBI:57287"/>
        <dbReference type="ChEBI" id="CHEBI:57288"/>
        <dbReference type="EC" id="2.3.3.16"/>
    </reaction>
</comment>
<dbReference type="PRINTS" id="PR00143">
    <property type="entry name" value="CITRTSNTHASE"/>
</dbReference>
<feature type="active site" evidence="8">
    <location>
        <position position="363"/>
    </location>
</feature>
<dbReference type="CDD" id="cd06114">
    <property type="entry name" value="EcCS_like"/>
    <property type="match status" value="1"/>
</dbReference>
<evidence type="ECO:0000313" key="11">
    <source>
        <dbReference type="EMBL" id="NEX23679.1"/>
    </source>
</evidence>
<dbReference type="PIRSF" id="PIRSF001369">
    <property type="entry name" value="Citrate_synth"/>
    <property type="match status" value="1"/>
</dbReference>
<dbReference type="InterPro" id="IPR002020">
    <property type="entry name" value="Citrate_synthase"/>
</dbReference>
<evidence type="ECO:0000256" key="2">
    <source>
        <dbReference type="ARBA" id="ARBA00010566"/>
    </source>
</evidence>
<evidence type="ECO:0000256" key="1">
    <source>
        <dbReference type="ARBA" id="ARBA00004751"/>
    </source>
</evidence>
<dbReference type="NCBIfam" id="TIGR01798">
    <property type="entry name" value="cit_synth_I"/>
    <property type="match status" value="1"/>
</dbReference>
<dbReference type="Pfam" id="PF00285">
    <property type="entry name" value="Citrate_synt"/>
    <property type="match status" value="1"/>
</dbReference>
<keyword evidence="12" id="KW-1185">Reference proteome</keyword>
<dbReference type="GO" id="GO:0006099">
    <property type="term" value="P:tricarboxylic acid cycle"/>
    <property type="evidence" value="ECO:0007669"/>
    <property type="project" value="UniProtKB-UniRule"/>
</dbReference>
<sequence>MSNDAILILGETEYRFPVIEGAEGERAIDIQNLRARTGHITLDPGYGNTGSCESAITFIDGERGILRYRGIPIEQFEQAPNFVEVAWLLIFGHLPSADEYKAFADNLTACANLDESMKHHFEGFPRSAPPMAILSAMINALSCFHPELFELEDADRFRVAAAGLISKIRTIAAYAYRHSVGQPYIYPNPALRYVPNFLHMMFSQPYAEHLCDPIVRDAINLVLLLHADHEQNCSTSTVRMVGSSQANLFASCAAGVCALWGPLHGGANAAVLDMLEQIHQGQISPEEYVRLAKDKDSKVRLMGFGHRVYKNFDPRAKMLGKVAERLLPTLGYKDPLLDIARKLEEIALEDPYFVERKLYPNVDFYSGIIMRAIGIPTNMFTVMFAIGRLPGWIAHWWEQAQTQGSRIARPRQIYVGPGVTDHVPRDARS</sequence>
<comment type="caution">
    <text evidence="11">The sequence shown here is derived from an EMBL/GenBank/DDBJ whole genome shotgun (WGS) entry which is preliminary data.</text>
</comment>